<dbReference type="Proteomes" id="UP000664203">
    <property type="component" value="Unassembled WGS sequence"/>
</dbReference>
<reference evidence="2" key="1">
    <citation type="submission" date="2021-03" db="EMBL/GenBank/DDBJ databases">
        <authorList>
            <person name="Tagirdzhanova G."/>
        </authorList>
    </citation>
    <scope>NUCLEOTIDE SEQUENCE</scope>
</reference>
<comment type="caution">
    <text evidence="2">The sequence shown here is derived from an EMBL/GenBank/DDBJ whole genome shotgun (WGS) entry which is preliminary data.</text>
</comment>
<dbReference type="OrthoDB" id="10528454at2759"/>
<proteinExistence type="predicted"/>
<name>A0A8H3JA01_9LECA</name>
<protein>
    <submittedName>
        <fullName evidence="2">Uncharacterized protein</fullName>
    </submittedName>
</protein>
<evidence type="ECO:0000313" key="3">
    <source>
        <dbReference type="Proteomes" id="UP000664203"/>
    </source>
</evidence>
<evidence type="ECO:0000256" key="1">
    <source>
        <dbReference type="SAM" id="MobiDB-lite"/>
    </source>
</evidence>
<keyword evidence="3" id="KW-1185">Reference proteome</keyword>
<dbReference type="EMBL" id="CAJPDR010001006">
    <property type="protein sequence ID" value="CAF9943389.1"/>
    <property type="molecule type" value="Genomic_DNA"/>
</dbReference>
<feature type="compositionally biased region" description="Polar residues" evidence="1">
    <location>
        <begin position="21"/>
        <end position="43"/>
    </location>
</feature>
<evidence type="ECO:0000313" key="2">
    <source>
        <dbReference type="EMBL" id="CAF9943389.1"/>
    </source>
</evidence>
<gene>
    <name evidence="2" type="ORF">ALECFALPRED_000261</name>
</gene>
<sequence>MAAPPTQDSCLRMFWPVNDGGHSSDNVTDSKAWSTTANKSTESGSKDAGTESQGNDNKVGEAAEAE</sequence>
<organism evidence="2 3">
    <name type="scientific">Alectoria fallacina</name>
    <dbReference type="NCBI Taxonomy" id="1903189"/>
    <lineage>
        <taxon>Eukaryota</taxon>
        <taxon>Fungi</taxon>
        <taxon>Dikarya</taxon>
        <taxon>Ascomycota</taxon>
        <taxon>Pezizomycotina</taxon>
        <taxon>Lecanoromycetes</taxon>
        <taxon>OSLEUM clade</taxon>
        <taxon>Lecanoromycetidae</taxon>
        <taxon>Lecanorales</taxon>
        <taxon>Lecanorineae</taxon>
        <taxon>Parmeliaceae</taxon>
        <taxon>Alectoria</taxon>
    </lineage>
</organism>
<feature type="region of interest" description="Disordered" evidence="1">
    <location>
        <begin position="1"/>
        <end position="66"/>
    </location>
</feature>
<dbReference type="AlphaFoldDB" id="A0A8H3JA01"/>
<accession>A0A8H3JA01</accession>